<dbReference type="PANTHER" id="PTHR37299">
    <property type="entry name" value="TRANSCRIPTIONAL REGULATOR-RELATED"/>
    <property type="match status" value="1"/>
</dbReference>
<keyword evidence="3" id="KW-0597">Phosphoprotein</keyword>
<evidence type="ECO:0000256" key="3">
    <source>
        <dbReference type="PROSITE-ProRule" id="PRU00169"/>
    </source>
</evidence>
<gene>
    <name evidence="5" type="ORF">O0R46_00860</name>
</gene>
<evidence type="ECO:0000259" key="4">
    <source>
        <dbReference type="PROSITE" id="PS50110"/>
    </source>
</evidence>
<dbReference type="SMART" id="SM00850">
    <property type="entry name" value="LytTR"/>
    <property type="match status" value="1"/>
</dbReference>
<dbReference type="EMBL" id="CP114052">
    <property type="protein sequence ID" value="WAW15027.1"/>
    <property type="molecule type" value="Genomic_DNA"/>
</dbReference>
<reference evidence="5" key="1">
    <citation type="submission" date="2022-12" db="EMBL/GenBank/DDBJ databases">
        <title>Peptostreptococcus.</title>
        <authorList>
            <person name="Lee S.H."/>
        </authorList>
    </citation>
    <scope>NUCLEOTIDE SEQUENCE</scope>
    <source>
        <strain evidence="5">CBA3647</strain>
    </source>
</reference>
<evidence type="ECO:0000256" key="2">
    <source>
        <dbReference type="ARBA" id="ARBA00024867"/>
    </source>
</evidence>
<dbReference type="Gene3D" id="3.40.50.2300">
    <property type="match status" value="1"/>
</dbReference>
<dbReference type="Pfam" id="PF00072">
    <property type="entry name" value="Response_reg"/>
    <property type="match status" value="1"/>
</dbReference>
<dbReference type="InterPro" id="IPR007492">
    <property type="entry name" value="LytTR_DNA-bd_dom"/>
</dbReference>
<dbReference type="Gene3D" id="2.40.50.1020">
    <property type="entry name" value="LytTr DNA-binding domain"/>
    <property type="match status" value="1"/>
</dbReference>
<evidence type="ECO:0000313" key="5">
    <source>
        <dbReference type="EMBL" id="WAW15027.1"/>
    </source>
</evidence>
<sequence length="234" mass="27379">MNIAICDDNSVFLKDIENIISKIFSKAFIDVNISCYDSCYNLISDIDKYKFSLYFLDIEIGQDDGIELARNISLIDTSAIFIFVTSQNDRVYEVFSIDTFGFVRKSHLENDLKEVMDRLIRKYEQIGCIYEIVDYDKNHYRINLNDIEYIERVDKNLYIGIKHQSIIKTCYRTFTALPFGIESLVEIHRGVYVNIKHIKNIGADKLTLYSGKILPVSRRKSKKVLEEFRAYILD</sequence>
<evidence type="ECO:0000313" key="6">
    <source>
        <dbReference type="Proteomes" id="UP001164187"/>
    </source>
</evidence>
<organism evidence="5 6">
    <name type="scientific">Peptostreptococcus equinus</name>
    <dbReference type="NCBI Taxonomy" id="3003601"/>
    <lineage>
        <taxon>Bacteria</taxon>
        <taxon>Bacillati</taxon>
        <taxon>Bacillota</taxon>
        <taxon>Clostridia</taxon>
        <taxon>Peptostreptococcales</taxon>
        <taxon>Peptostreptococcaceae</taxon>
        <taxon>Peptostreptococcus</taxon>
    </lineage>
</organism>
<feature type="domain" description="Response regulatory" evidence="4">
    <location>
        <begin position="2"/>
        <end position="120"/>
    </location>
</feature>
<dbReference type="RefSeq" id="WP_269311720.1">
    <property type="nucleotide sequence ID" value="NZ_CP114052.1"/>
</dbReference>
<dbReference type="Proteomes" id="UP001164187">
    <property type="component" value="Chromosome"/>
</dbReference>
<dbReference type="Pfam" id="PF04397">
    <property type="entry name" value="LytTR"/>
    <property type="match status" value="1"/>
</dbReference>
<dbReference type="InterPro" id="IPR011006">
    <property type="entry name" value="CheY-like_superfamily"/>
</dbReference>
<feature type="modified residue" description="4-aspartylphosphate" evidence="3">
    <location>
        <position position="57"/>
    </location>
</feature>
<proteinExistence type="predicted"/>
<dbReference type="InterPro" id="IPR001789">
    <property type="entry name" value="Sig_transdc_resp-reg_receiver"/>
</dbReference>
<dbReference type="PROSITE" id="PS50110">
    <property type="entry name" value="RESPONSE_REGULATORY"/>
    <property type="match status" value="1"/>
</dbReference>
<keyword evidence="5" id="KW-0238">DNA-binding</keyword>
<dbReference type="PANTHER" id="PTHR37299:SF1">
    <property type="entry name" value="STAGE 0 SPORULATION PROTEIN A HOMOLOG"/>
    <property type="match status" value="1"/>
</dbReference>
<dbReference type="GO" id="GO:0003677">
    <property type="term" value="F:DNA binding"/>
    <property type="evidence" value="ECO:0007669"/>
    <property type="project" value="UniProtKB-KW"/>
</dbReference>
<accession>A0ABY7JNV5</accession>
<keyword evidence="6" id="KW-1185">Reference proteome</keyword>
<evidence type="ECO:0000256" key="1">
    <source>
        <dbReference type="ARBA" id="ARBA00018672"/>
    </source>
</evidence>
<protein>
    <recommendedName>
        <fullName evidence="1">Stage 0 sporulation protein A homolog</fullName>
    </recommendedName>
</protein>
<name>A0ABY7JNV5_9FIRM</name>
<comment type="function">
    <text evidence="2">May play the central regulatory role in sporulation. It may be an element of the effector pathway responsible for the activation of sporulation genes in response to nutritional stress. Spo0A may act in concert with spo0H (a sigma factor) to control the expression of some genes that are critical to the sporulation process.</text>
</comment>
<dbReference type="SMART" id="SM00448">
    <property type="entry name" value="REC"/>
    <property type="match status" value="1"/>
</dbReference>
<dbReference type="InterPro" id="IPR046947">
    <property type="entry name" value="LytR-like"/>
</dbReference>
<dbReference type="SUPFAM" id="SSF52172">
    <property type="entry name" value="CheY-like"/>
    <property type="match status" value="1"/>
</dbReference>